<comment type="caution">
    <text evidence="2">The sequence shown here is derived from an EMBL/GenBank/DDBJ whole genome shotgun (WGS) entry which is preliminary data.</text>
</comment>
<reference evidence="2 3" key="1">
    <citation type="submission" date="2024-03" db="EMBL/GenBank/DDBJ databases">
        <title>Adaptation during the transition from Ophiocordyceps entomopathogen to insect associate is accompanied by gene loss and intensified selection.</title>
        <authorList>
            <person name="Ward C.M."/>
            <person name="Onetto C.A."/>
            <person name="Borneman A.R."/>
        </authorList>
    </citation>
    <scope>NUCLEOTIDE SEQUENCE [LARGE SCALE GENOMIC DNA]</scope>
    <source>
        <strain evidence="2">AWRI1</strain>
        <tissue evidence="2">Single Adult Female</tissue>
    </source>
</reference>
<sequence>MRVFLFIVVELLCAFELISAKKSDWVTANDFNPNELAKLKPQEEHHLLLKSLSKKDSHILTGAFFLELVAKSFGNEFFGFVADENANRENTAIVRAAFKCFTKLQLQDRVINVLQLAADNAVAYLNETGDLSKAFSRVCSKIDEELKNETIYVTIKNKYKKNNLWLPPKKYQYGIAKSANELRKAFAELANDPQMKKISAHLTWVGFFSEPADVVTKKSITELARVPGKLEVVQKIYDQSISELVPQVEDVPLQSIDTSGNPVQMNLNHLVPILSQKLLKNIDADADLKRIFDQIHKHVKNETTRWVLASDFSQTELTNLSPQQEHELHLKSLSHKDHMTIGIAFALELIAKSIGSEVFGFSADENHNRENNAIAKATIDSFTKLHLQDRVMKLLEKSAKNAAKSVNQTGSTISSAFSLACSMIDSGLKNESIYTTLRDEYKKQSLTPPKKTYLYGIPKSIEDLKKTFAELSNDPLMKKLSVHFTYTFFVRPEDVVTSKSILELANVPGKLESVEKIYGEAVAEVVPLVEDVNPDKIDLNNIPLNINIRELKPALNEKLLSKIRSNPELSSVFEPIYKRIFDDI</sequence>
<keyword evidence="1" id="KW-0732">Signal</keyword>
<dbReference type="Proteomes" id="UP001367676">
    <property type="component" value="Unassembled WGS sequence"/>
</dbReference>
<evidence type="ECO:0000256" key="1">
    <source>
        <dbReference type="SAM" id="SignalP"/>
    </source>
</evidence>
<proteinExistence type="predicted"/>
<feature type="chain" id="PRO_5043048000" evidence="1">
    <location>
        <begin position="21"/>
        <end position="584"/>
    </location>
</feature>
<dbReference type="AlphaFoldDB" id="A0AAN9TB03"/>
<evidence type="ECO:0000313" key="3">
    <source>
        <dbReference type="Proteomes" id="UP001367676"/>
    </source>
</evidence>
<organism evidence="2 3">
    <name type="scientific">Parthenolecanium corni</name>
    <dbReference type="NCBI Taxonomy" id="536013"/>
    <lineage>
        <taxon>Eukaryota</taxon>
        <taxon>Metazoa</taxon>
        <taxon>Ecdysozoa</taxon>
        <taxon>Arthropoda</taxon>
        <taxon>Hexapoda</taxon>
        <taxon>Insecta</taxon>
        <taxon>Pterygota</taxon>
        <taxon>Neoptera</taxon>
        <taxon>Paraneoptera</taxon>
        <taxon>Hemiptera</taxon>
        <taxon>Sternorrhyncha</taxon>
        <taxon>Coccoidea</taxon>
        <taxon>Coccidae</taxon>
        <taxon>Parthenolecanium</taxon>
    </lineage>
</organism>
<dbReference type="EMBL" id="JBBCAQ010000034">
    <property type="protein sequence ID" value="KAK7579771.1"/>
    <property type="molecule type" value="Genomic_DNA"/>
</dbReference>
<feature type="signal peptide" evidence="1">
    <location>
        <begin position="1"/>
        <end position="20"/>
    </location>
</feature>
<name>A0AAN9TB03_9HEMI</name>
<protein>
    <submittedName>
        <fullName evidence="2">Uncharacterized protein</fullName>
    </submittedName>
</protein>
<accession>A0AAN9TB03</accession>
<keyword evidence="3" id="KW-1185">Reference proteome</keyword>
<gene>
    <name evidence="2" type="ORF">V9T40_000400</name>
</gene>
<evidence type="ECO:0000313" key="2">
    <source>
        <dbReference type="EMBL" id="KAK7579771.1"/>
    </source>
</evidence>